<evidence type="ECO:0000313" key="4">
    <source>
        <dbReference type="Proteomes" id="UP000800082"/>
    </source>
</evidence>
<sequence>MYLLQQDTNGDLTLSEFFGKKIPPYAILLHTWIATHEEVIFKEIVKGRGKAKSGYRKLHFTTKQAVKDGLRYFWVDTCCIDEASSTELQEAINSMFRWYQRSKRCYAYLSDVSSDTKSSNISEPGPTFQPSWRESFSNSR</sequence>
<feature type="region of interest" description="Disordered" evidence="1">
    <location>
        <begin position="114"/>
        <end position="140"/>
    </location>
</feature>
<keyword evidence="4" id="KW-1185">Reference proteome</keyword>
<dbReference type="RefSeq" id="XP_033452879.1">
    <property type="nucleotide sequence ID" value="XM_033588546.1"/>
</dbReference>
<dbReference type="AlphaFoldDB" id="A0A6A5RVX7"/>
<dbReference type="Proteomes" id="UP000800082">
    <property type="component" value="Unassembled WGS sequence"/>
</dbReference>
<dbReference type="Pfam" id="PF06985">
    <property type="entry name" value="HET"/>
    <property type="match status" value="1"/>
</dbReference>
<dbReference type="InterPro" id="IPR010730">
    <property type="entry name" value="HET"/>
</dbReference>
<evidence type="ECO:0000256" key="1">
    <source>
        <dbReference type="SAM" id="MobiDB-lite"/>
    </source>
</evidence>
<evidence type="ECO:0000259" key="2">
    <source>
        <dbReference type="Pfam" id="PF06985"/>
    </source>
</evidence>
<organism evidence="3 4">
    <name type="scientific">Didymella exigua CBS 183.55</name>
    <dbReference type="NCBI Taxonomy" id="1150837"/>
    <lineage>
        <taxon>Eukaryota</taxon>
        <taxon>Fungi</taxon>
        <taxon>Dikarya</taxon>
        <taxon>Ascomycota</taxon>
        <taxon>Pezizomycotina</taxon>
        <taxon>Dothideomycetes</taxon>
        <taxon>Pleosporomycetidae</taxon>
        <taxon>Pleosporales</taxon>
        <taxon>Pleosporineae</taxon>
        <taxon>Didymellaceae</taxon>
        <taxon>Didymella</taxon>
    </lineage>
</organism>
<reference evidence="3" key="1">
    <citation type="journal article" date="2020" name="Stud. Mycol.">
        <title>101 Dothideomycetes genomes: a test case for predicting lifestyles and emergence of pathogens.</title>
        <authorList>
            <person name="Haridas S."/>
            <person name="Albert R."/>
            <person name="Binder M."/>
            <person name="Bloem J."/>
            <person name="Labutti K."/>
            <person name="Salamov A."/>
            <person name="Andreopoulos B."/>
            <person name="Baker S."/>
            <person name="Barry K."/>
            <person name="Bills G."/>
            <person name="Bluhm B."/>
            <person name="Cannon C."/>
            <person name="Castanera R."/>
            <person name="Culley D."/>
            <person name="Daum C."/>
            <person name="Ezra D."/>
            <person name="Gonzalez J."/>
            <person name="Henrissat B."/>
            <person name="Kuo A."/>
            <person name="Liang C."/>
            <person name="Lipzen A."/>
            <person name="Lutzoni F."/>
            <person name="Magnuson J."/>
            <person name="Mondo S."/>
            <person name="Nolan M."/>
            <person name="Ohm R."/>
            <person name="Pangilinan J."/>
            <person name="Park H.-J."/>
            <person name="Ramirez L."/>
            <person name="Alfaro M."/>
            <person name="Sun H."/>
            <person name="Tritt A."/>
            <person name="Yoshinaga Y."/>
            <person name="Zwiers L.-H."/>
            <person name="Turgeon B."/>
            <person name="Goodwin S."/>
            <person name="Spatafora J."/>
            <person name="Crous P."/>
            <person name="Grigoriev I."/>
        </authorList>
    </citation>
    <scope>NUCLEOTIDE SEQUENCE</scope>
    <source>
        <strain evidence="3">CBS 183.55</strain>
    </source>
</reference>
<dbReference type="OrthoDB" id="674604at2759"/>
<gene>
    <name evidence="3" type="ORF">M421DRAFT_245367</name>
</gene>
<proteinExistence type="predicted"/>
<protein>
    <recommendedName>
        <fullName evidence="2">Heterokaryon incompatibility domain-containing protein</fullName>
    </recommendedName>
</protein>
<dbReference type="GeneID" id="54346193"/>
<dbReference type="PANTHER" id="PTHR10622:SF10">
    <property type="entry name" value="HET DOMAIN-CONTAINING PROTEIN"/>
    <property type="match status" value="1"/>
</dbReference>
<name>A0A6A5RVX7_9PLEO</name>
<dbReference type="PANTHER" id="PTHR10622">
    <property type="entry name" value="HET DOMAIN-CONTAINING PROTEIN"/>
    <property type="match status" value="1"/>
</dbReference>
<accession>A0A6A5RVX7</accession>
<feature type="domain" description="Heterokaryon incompatibility" evidence="2">
    <location>
        <begin position="25"/>
        <end position="129"/>
    </location>
</feature>
<dbReference type="EMBL" id="ML978958">
    <property type="protein sequence ID" value="KAF1932631.1"/>
    <property type="molecule type" value="Genomic_DNA"/>
</dbReference>
<evidence type="ECO:0000313" key="3">
    <source>
        <dbReference type="EMBL" id="KAF1932631.1"/>
    </source>
</evidence>